<evidence type="ECO:0000313" key="2">
    <source>
        <dbReference type="EMBL" id="MBC8560839.1"/>
    </source>
</evidence>
<comment type="caution">
    <text evidence="2">The sequence shown here is derived from an EMBL/GenBank/DDBJ whole genome shotgun (WGS) entry which is preliminary data.</text>
</comment>
<keyword evidence="3" id="KW-1185">Reference proteome</keyword>
<name>A0A926E361_9FIRM</name>
<dbReference type="Pfam" id="PF12958">
    <property type="entry name" value="DUF3847"/>
    <property type="match status" value="1"/>
</dbReference>
<dbReference type="EMBL" id="JACRSV010000005">
    <property type="protein sequence ID" value="MBC8560839.1"/>
    <property type="molecule type" value="Genomic_DNA"/>
</dbReference>
<feature type="region of interest" description="Disordered" evidence="1">
    <location>
        <begin position="1"/>
        <end position="22"/>
    </location>
</feature>
<sequence>MDYKPNPELERLKAEKEKNEKEIEQLDHKITRLENRQKYYEDGERKRRTHRLCTIAGTLESIAPEIKELDITEVMELLEYIFHRDDIQQVLHRMKKTHDFRNHRAKEG</sequence>
<organism evidence="2 3">
    <name type="scientific">Fumia xinanensis</name>
    <dbReference type="NCBI Taxonomy" id="2763659"/>
    <lineage>
        <taxon>Bacteria</taxon>
        <taxon>Bacillati</taxon>
        <taxon>Bacillota</taxon>
        <taxon>Clostridia</taxon>
        <taxon>Eubacteriales</taxon>
        <taxon>Oscillospiraceae</taxon>
        <taxon>Fumia</taxon>
    </lineage>
</organism>
<dbReference type="InterPro" id="IPR024215">
    <property type="entry name" value="DUF3847"/>
</dbReference>
<dbReference type="Proteomes" id="UP000610760">
    <property type="component" value="Unassembled WGS sequence"/>
</dbReference>
<dbReference type="AlphaFoldDB" id="A0A926E361"/>
<evidence type="ECO:0000256" key="1">
    <source>
        <dbReference type="SAM" id="MobiDB-lite"/>
    </source>
</evidence>
<proteinExistence type="predicted"/>
<reference evidence="2" key="1">
    <citation type="submission" date="2020-08" db="EMBL/GenBank/DDBJ databases">
        <title>Genome public.</title>
        <authorList>
            <person name="Liu C."/>
            <person name="Sun Q."/>
        </authorList>
    </citation>
    <scope>NUCLEOTIDE SEQUENCE</scope>
    <source>
        <strain evidence="2">NSJ-33</strain>
    </source>
</reference>
<accession>A0A926E361</accession>
<dbReference type="RefSeq" id="WP_249296138.1">
    <property type="nucleotide sequence ID" value="NZ_JACRSV010000005.1"/>
</dbReference>
<protein>
    <submittedName>
        <fullName evidence="2">DUF3847 domain-containing protein</fullName>
    </submittedName>
</protein>
<gene>
    <name evidence="2" type="ORF">H8710_12265</name>
</gene>
<evidence type="ECO:0000313" key="3">
    <source>
        <dbReference type="Proteomes" id="UP000610760"/>
    </source>
</evidence>